<keyword evidence="4" id="KW-1185">Reference proteome</keyword>
<feature type="compositionally biased region" description="Polar residues" evidence="1">
    <location>
        <begin position="327"/>
        <end position="341"/>
    </location>
</feature>
<evidence type="ECO:0000256" key="1">
    <source>
        <dbReference type="SAM" id="MobiDB-lite"/>
    </source>
</evidence>
<feature type="region of interest" description="Disordered" evidence="1">
    <location>
        <begin position="560"/>
        <end position="597"/>
    </location>
</feature>
<feature type="region of interest" description="Disordered" evidence="1">
    <location>
        <begin position="453"/>
        <end position="482"/>
    </location>
</feature>
<dbReference type="PROSITE" id="PS50030">
    <property type="entry name" value="UBA"/>
    <property type="match status" value="1"/>
</dbReference>
<sequence length="680" mass="74025">MDTVCQANMQTILLACIPKVEKLEKRWFSYILTTSFSFSLCIENSDKETTSLEKPSLPASDGFQNPVQSSELSFKICNPTNQLLDRSVSAPASICSPISSLAEPIDPRAMKSLEPSDECQITPEKEHSLLLQHLSNNASLANNDHSLQTGEVTCHSPACLSQNTLKETFVADSLKECNAKEQGHGQEPPLEVTQENSLADTAAKHGQNKEVLLSSEQEEQKNELPVDHQMCEEPVNEHLEKQNETTDPERPCNVGGVEKPALEEEGRTGIQPENSPAETRGNGLEKVGLSCVKERIQMSVSRSCMHTETFMEIDVVEQSIAEVHSSASKQEWQAENGSVSDVNLDPPSMEVESLKSDSSLNDPVSTSDVLQSKSTNEIPAEYELSNLTTENNSSTSTILQLDTDPGPSSEDPCSSLASALKELHKLLIINRKGECKILASEEVSQLEMVHKEQAKQKGFPEDKRKDLDPDSQEQSCSFYKERSEGRNAEQQLGEEHCDCGVENVCVTCISRTQSAVRKDAIEMQKFSGKSDVIMLNSAVTSADQQESSEQANILVECDQSPTSLTSEQNASVSSKPTLDEDMSQDTQSLFTGASGRSNTSAPEGLWLLHGFEEPLLHPPAGSSELTSVASPLPAFPAADIDRILCAGFTMQEALEALEQADGNADLALLILLAKSIIVPT</sequence>
<organism evidence="3 4">
    <name type="scientific">Apteryx owenii</name>
    <name type="common">Little spotted kiwi</name>
    <dbReference type="NCBI Taxonomy" id="8824"/>
    <lineage>
        <taxon>Eukaryota</taxon>
        <taxon>Metazoa</taxon>
        <taxon>Chordata</taxon>
        <taxon>Craniata</taxon>
        <taxon>Vertebrata</taxon>
        <taxon>Euteleostomi</taxon>
        <taxon>Archelosauria</taxon>
        <taxon>Archosauria</taxon>
        <taxon>Dinosauria</taxon>
        <taxon>Saurischia</taxon>
        <taxon>Theropoda</taxon>
        <taxon>Coelurosauria</taxon>
        <taxon>Aves</taxon>
        <taxon>Palaeognathae</taxon>
        <taxon>Apterygiformes</taxon>
        <taxon>Apterygidae</taxon>
        <taxon>Apteryx</taxon>
    </lineage>
</organism>
<feature type="compositionally biased region" description="Polar residues" evidence="1">
    <location>
        <begin position="584"/>
        <end position="597"/>
    </location>
</feature>
<dbReference type="SMART" id="SM00165">
    <property type="entry name" value="UBA"/>
    <property type="match status" value="1"/>
</dbReference>
<feature type="compositionally biased region" description="Polar residues" evidence="1">
    <location>
        <begin position="356"/>
        <end position="377"/>
    </location>
</feature>
<reference evidence="3" key="2">
    <citation type="submission" date="2025-09" db="UniProtKB">
        <authorList>
            <consortium name="Ensembl"/>
        </authorList>
    </citation>
    <scope>IDENTIFICATION</scope>
</reference>
<dbReference type="Proteomes" id="UP000694424">
    <property type="component" value="Unplaced"/>
</dbReference>
<protein>
    <submittedName>
        <fullName evidence="3">Regulator of solute carriers 1</fullName>
    </submittedName>
</protein>
<dbReference type="AlphaFoldDB" id="A0A8B9P548"/>
<feature type="compositionally biased region" description="Low complexity" evidence="1">
    <location>
        <begin position="383"/>
        <end position="397"/>
    </location>
</feature>
<accession>A0A8B9P548</accession>
<dbReference type="Ensembl" id="ENSAOWT00000007103.1">
    <property type="protein sequence ID" value="ENSAOWP00000006273.1"/>
    <property type="gene ID" value="ENSAOWG00000004322.1"/>
</dbReference>
<dbReference type="InterPro" id="IPR015940">
    <property type="entry name" value="UBA"/>
</dbReference>
<name>A0A8B9P548_APTOW</name>
<evidence type="ECO:0000259" key="2">
    <source>
        <dbReference type="PROSITE" id="PS50030"/>
    </source>
</evidence>
<feature type="compositionally biased region" description="Polar residues" evidence="1">
    <location>
        <begin position="560"/>
        <end position="576"/>
    </location>
</feature>
<evidence type="ECO:0000313" key="4">
    <source>
        <dbReference type="Proteomes" id="UP000694424"/>
    </source>
</evidence>
<dbReference type="PANTHER" id="PTHR15397">
    <property type="entry name" value="SODIUM-GLUCOSE COTRANSPORTER REGULATORY PROTEIN -RELATED"/>
    <property type="match status" value="1"/>
</dbReference>
<proteinExistence type="predicted"/>
<feature type="domain" description="UBA" evidence="2">
    <location>
        <begin position="634"/>
        <end position="674"/>
    </location>
</feature>
<dbReference type="PANTHER" id="PTHR15397:SF3">
    <property type="entry name" value="DNA DAMAGE INDUCIBLE 1 HOMOLOG 2"/>
    <property type="match status" value="1"/>
</dbReference>
<feature type="compositionally biased region" description="Basic and acidic residues" evidence="1">
    <location>
        <begin position="239"/>
        <end position="250"/>
    </location>
</feature>
<feature type="region of interest" description="Disordered" evidence="1">
    <location>
        <begin position="327"/>
        <end position="414"/>
    </location>
</feature>
<reference evidence="3" key="1">
    <citation type="submission" date="2025-08" db="UniProtKB">
        <authorList>
            <consortium name="Ensembl"/>
        </authorList>
    </citation>
    <scope>IDENTIFICATION</scope>
</reference>
<feature type="region of interest" description="Disordered" evidence="1">
    <location>
        <begin position="239"/>
        <end position="282"/>
    </location>
</feature>
<evidence type="ECO:0000313" key="3">
    <source>
        <dbReference type="Ensembl" id="ENSAOWP00000006273.1"/>
    </source>
</evidence>
<feature type="compositionally biased region" description="Basic and acidic residues" evidence="1">
    <location>
        <begin position="453"/>
        <end position="468"/>
    </location>
</feature>